<gene>
    <name evidence="5" type="ORF">ENM31_00770</name>
</gene>
<dbReference type="AlphaFoldDB" id="A0A7J3VT74"/>
<dbReference type="CDD" id="cd08826">
    <property type="entry name" value="SPFH_eoslipins_u1"/>
    <property type="match status" value="1"/>
</dbReference>
<dbReference type="PANTHER" id="PTHR10264:SF19">
    <property type="entry name" value="AT06885P-RELATED"/>
    <property type="match status" value="1"/>
</dbReference>
<evidence type="ECO:0000256" key="2">
    <source>
        <dbReference type="ARBA" id="ARBA00008164"/>
    </source>
</evidence>
<dbReference type="PRINTS" id="PR00721">
    <property type="entry name" value="STOMATIN"/>
</dbReference>
<sequence>MLLFPAVLGLESVVPLFFIILLLLIILSSSIKVVTEYERAVIFRLGRLIGIKGPGVVIILPIIDRRRVIDLRLVTFDVPKQRIITKDNVTVDVDAIVYFRVTDPQMAVVKVKDYFTASALLAQTTLRDVIGQVELDDLLTRRDELNKRLQQILDEATEPWGIKVTTVALRDVVIPEMMQRAIAKQAEAERERRSRIIAAEGELMAAEKMAQAADYYAKHPIALRLRELQTWSEIAREKNMIVVTESASKELGTVLGIVKKQE</sequence>
<feature type="transmembrane region" description="Helical" evidence="3">
    <location>
        <begin position="12"/>
        <end position="33"/>
    </location>
</feature>
<dbReference type="InterPro" id="IPR001972">
    <property type="entry name" value="Stomatin_HflK_fam"/>
</dbReference>
<dbReference type="InterPro" id="IPR043202">
    <property type="entry name" value="Band-7_stomatin-like"/>
</dbReference>
<dbReference type="InterPro" id="IPR001107">
    <property type="entry name" value="Band_7"/>
</dbReference>
<dbReference type="GO" id="GO:0005886">
    <property type="term" value="C:plasma membrane"/>
    <property type="evidence" value="ECO:0007669"/>
    <property type="project" value="InterPro"/>
</dbReference>
<evidence type="ECO:0000256" key="1">
    <source>
        <dbReference type="ARBA" id="ARBA00004167"/>
    </source>
</evidence>
<comment type="caution">
    <text evidence="5">The sequence shown here is derived from an EMBL/GenBank/DDBJ whole genome shotgun (WGS) entry which is preliminary data.</text>
</comment>
<feature type="transmembrane region" description="Helical" evidence="3">
    <location>
        <begin position="45"/>
        <end position="63"/>
    </location>
</feature>
<keyword evidence="3" id="KW-1133">Transmembrane helix</keyword>
<dbReference type="SMART" id="SM00244">
    <property type="entry name" value="PHB"/>
    <property type="match status" value="1"/>
</dbReference>
<protein>
    <submittedName>
        <fullName evidence="5">Slipin family protein</fullName>
    </submittedName>
</protein>
<name>A0A7J3VT74_CALS0</name>
<dbReference type="Gene3D" id="3.30.479.30">
    <property type="entry name" value="Band 7 domain"/>
    <property type="match status" value="1"/>
</dbReference>
<evidence type="ECO:0000256" key="3">
    <source>
        <dbReference type="SAM" id="Phobius"/>
    </source>
</evidence>
<dbReference type="FunFam" id="3.30.479.30:FF:000004">
    <property type="entry name" value="Putative membrane protease family, stomatin"/>
    <property type="match status" value="1"/>
</dbReference>
<evidence type="ECO:0000259" key="4">
    <source>
        <dbReference type="SMART" id="SM00244"/>
    </source>
</evidence>
<accession>A0A7J3VT74</accession>
<organism evidence="5">
    <name type="scientific">Caldiarchaeum subterraneum</name>
    <dbReference type="NCBI Taxonomy" id="311458"/>
    <lineage>
        <taxon>Archaea</taxon>
        <taxon>Nitrososphaerota</taxon>
        <taxon>Candidatus Caldarchaeales</taxon>
        <taxon>Candidatus Caldarchaeaceae</taxon>
        <taxon>Candidatus Caldarchaeum</taxon>
    </lineage>
</organism>
<feature type="domain" description="Band 7" evidence="4">
    <location>
        <begin position="29"/>
        <end position="186"/>
    </location>
</feature>
<dbReference type="GO" id="GO:0098552">
    <property type="term" value="C:side of membrane"/>
    <property type="evidence" value="ECO:0007669"/>
    <property type="project" value="UniProtKB-ARBA"/>
</dbReference>
<dbReference type="InterPro" id="IPR036013">
    <property type="entry name" value="Band_7/SPFH_dom_sf"/>
</dbReference>
<comment type="subcellular location">
    <subcellularLocation>
        <location evidence="1">Membrane</location>
        <topology evidence="1">Single-pass membrane protein</topology>
    </subcellularLocation>
</comment>
<dbReference type="EMBL" id="DRXH01000029">
    <property type="protein sequence ID" value="HHM43816.1"/>
    <property type="molecule type" value="Genomic_DNA"/>
</dbReference>
<reference evidence="5" key="1">
    <citation type="journal article" date="2020" name="mSystems">
        <title>Genome- and Community-Level Interaction Insights into Carbon Utilization and Element Cycling Functions of Hydrothermarchaeota in Hydrothermal Sediment.</title>
        <authorList>
            <person name="Zhou Z."/>
            <person name="Liu Y."/>
            <person name="Xu W."/>
            <person name="Pan J."/>
            <person name="Luo Z.H."/>
            <person name="Li M."/>
        </authorList>
    </citation>
    <scope>NUCLEOTIDE SEQUENCE [LARGE SCALE GENOMIC DNA]</scope>
    <source>
        <strain evidence="5">SpSt-1074</strain>
    </source>
</reference>
<keyword evidence="3" id="KW-0472">Membrane</keyword>
<evidence type="ECO:0000313" key="5">
    <source>
        <dbReference type="EMBL" id="HHM43816.1"/>
    </source>
</evidence>
<dbReference type="Pfam" id="PF01145">
    <property type="entry name" value="Band_7"/>
    <property type="match status" value="1"/>
</dbReference>
<comment type="similarity">
    <text evidence="2">Belongs to the band 7/mec-2 family.</text>
</comment>
<keyword evidence="3" id="KW-0812">Transmembrane</keyword>
<proteinExistence type="inferred from homology"/>
<dbReference type="PANTHER" id="PTHR10264">
    <property type="entry name" value="BAND 7 PROTEIN-RELATED"/>
    <property type="match status" value="1"/>
</dbReference>
<dbReference type="Gene3D" id="6.10.250.2090">
    <property type="match status" value="1"/>
</dbReference>
<dbReference type="SUPFAM" id="SSF117892">
    <property type="entry name" value="Band 7/SPFH domain"/>
    <property type="match status" value="1"/>
</dbReference>